<evidence type="ECO:0000313" key="1">
    <source>
        <dbReference type="EMBL" id="KAF2129092.1"/>
    </source>
</evidence>
<protein>
    <submittedName>
        <fullName evidence="1">Uncharacterized protein</fullName>
    </submittedName>
</protein>
<dbReference type="GeneID" id="54412862"/>
<sequence length="64" mass="7049">MSFGKIPTNASLNFTAVKNGNVVQFRCLRGTGQSKVRDRDTLGTPLLHLRDFASVQATVFSKNH</sequence>
<dbReference type="EMBL" id="ML977507">
    <property type="protein sequence ID" value="KAF2129092.1"/>
    <property type="molecule type" value="Genomic_DNA"/>
</dbReference>
<evidence type="ECO:0000313" key="2">
    <source>
        <dbReference type="Proteomes" id="UP000799771"/>
    </source>
</evidence>
<reference evidence="1" key="1">
    <citation type="journal article" date="2020" name="Stud. Mycol.">
        <title>101 Dothideomycetes genomes: a test case for predicting lifestyles and emergence of pathogens.</title>
        <authorList>
            <person name="Haridas S."/>
            <person name="Albert R."/>
            <person name="Binder M."/>
            <person name="Bloem J."/>
            <person name="Labutti K."/>
            <person name="Salamov A."/>
            <person name="Andreopoulos B."/>
            <person name="Baker S."/>
            <person name="Barry K."/>
            <person name="Bills G."/>
            <person name="Bluhm B."/>
            <person name="Cannon C."/>
            <person name="Castanera R."/>
            <person name="Culley D."/>
            <person name="Daum C."/>
            <person name="Ezra D."/>
            <person name="Gonzalez J."/>
            <person name="Henrissat B."/>
            <person name="Kuo A."/>
            <person name="Liang C."/>
            <person name="Lipzen A."/>
            <person name="Lutzoni F."/>
            <person name="Magnuson J."/>
            <person name="Mondo S."/>
            <person name="Nolan M."/>
            <person name="Ohm R."/>
            <person name="Pangilinan J."/>
            <person name="Park H.-J."/>
            <person name="Ramirez L."/>
            <person name="Alfaro M."/>
            <person name="Sun H."/>
            <person name="Tritt A."/>
            <person name="Yoshinaga Y."/>
            <person name="Zwiers L.-H."/>
            <person name="Turgeon B."/>
            <person name="Goodwin S."/>
            <person name="Spatafora J."/>
            <person name="Crous P."/>
            <person name="Grigoriev I."/>
        </authorList>
    </citation>
    <scope>NUCLEOTIDE SEQUENCE</scope>
    <source>
        <strain evidence="1">CBS 119687</strain>
    </source>
</reference>
<accession>A0A6A6AAZ0</accession>
<dbReference type="Proteomes" id="UP000799771">
    <property type="component" value="Unassembled WGS sequence"/>
</dbReference>
<proteinExistence type="predicted"/>
<gene>
    <name evidence="1" type="ORF">P153DRAFT_423473</name>
</gene>
<dbReference type="RefSeq" id="XP_033523481.1">
    <property type="nucleotide sequence ID" value="XM_033672430.1"/>
</dbReference>
<dbReference type="AlphaFoldDB" id="A0A6A6AAZ0"/>
<keyword evidence="2" id="KW-1185">Reference proteome</keyword>
<name>A0A6A6AAZ0_9PLEO</name>
<organism evidence="1 2">
    <name type="scientific">Dothidotthia symphoricarpi CBS 119687</name>
    <dbReference type="NCBI Taxonomy" id="1392245"/>
    <lineage>
        <taxon>Eukaryota</taxon>
        <taxon>Fungi</taxon>
        <taxon>Dikarya</taxon>
        <taxon>Ascomycota</taxon>
        <taxon>Pezizomycotina</taxon>
        <taxon>Dothideomycetes</taxon>
        <taxon>Pleosporomycetidae</taxon>
        <taxon>Pleosporales</taxon>
        <taxon>Dothidotthiaceae</taxon>
        <taxon>Dothidotthia</taxon>
    </lineage>
</organism>